<accession>A0ABX8V7G7</accession>
<evidence type="ECO:0000313" key="4">
    <source>
        <dbReference type="Proteomes" id="UP000825381"/>
    </source>
</evidence>
<dbReference type="PANTHER" id="PTHR39639">
    <property type="entry name" value="CHROMOSOME 16, WHOLE GENOME SHOTGUN SEQUENCE"/>
    <property type="match status" value="1"/>
</dbReference>
<dbReference type="PANTHER" id="PTHR39639:SF1">
    <property type="entry name" value="DUF262 DOMAIN-CONTAINING PROTEIN"/>
    <property type="match status" value="1"/>
</dbReference>
<keyword evidence="4" id="KW-1185">Reference proteome</keyword>
<feature type="coiled-coil region" evidence="1">
    <location>
        <begin position="295"/>
        <end position="329"/>
    </location>
</feature>
<sequence>MSYNIQRTTFKVADFVSWFNSKGLLLNPDFQRRSVWNDKSKSYLIDTILRGLPIPVIILRDVKTDLDSFMPVKEVVDGQQRLRTVISYALGVFDKDNKAFKLSKTHNETYGGKTFKELPDEAKQEILDYEFFVHVLPSTVSNREILEIFSRMNSTGVKLNDQELRNASFYGEFKSLAFKIGNKYYDYWIRWGVFTDSKISRMEEVEFVNDLLMLSIDGTVRRTPESINAYYKKYDDEGSIPESKIKTQRLENIFMFLDEAYGKNFKDSPFKKTPLLYSLFSVIYQNEFSGKPTKNVKINISKKSLKNSLDRLSEEIKKAQKEWKKDRKVTSLPEKVYDAFTRGTNSKENREEVFKFLNKELY</sequence>
<dbReference type="RefSeq" id="WP_220641132.1">
    <property type="nucleotide sequence ID" value="NZ_CP080429.1"/>
</dbReference>
<dbReference type="InterPro" id="IPR004919">
    <property type="entry name" value="GmrSD_N"/>
</dbReference>
<name>A0ABX8V7G7_9FLAO</name>
<keyword evidence="1" id="KW-0175">Coiled coil</keyword>
<reference evidence="3 4" key="1">
    <citation type="submission" date="2021-07" db="EMBL/GenBank/DDBJ databases">
        <title>Flavobacterium WSW3-B6 sp.nov, isolated from seaweed.</title>
        <authorList>
            <person name="Muhammad N."/>
            <person name="Ho H."/>
            <person name="Lee Y.-J."/>
            <person name="Nguyen T."/>
            <person name="Ho J."/>
            <person name="Kim S.-G."/>
        </authorList>
    </citation>
    <scope>NUCLEOTIDE SEQUENCE [LARGE SCALE GENOMIC DNA]</scope>
    <source>
        <strain evidence="3 4">WSW3-B6</strain>
    </source>
</reference>
<dbReference type="Pfam" id="PF03235">
    <property type="entry name" value="GmrSD_N"/>
    <property type="match status" value="1"/>
</dbReference>
<organism evidence="3 4">
    <name type="scientific">Flavobacterium litorale</name>
    <dbReference type="NCBI Taxonomy" id="2856519"/>
    <lineage>
        <taxon>Bacteria</taxon>
        <taxon>Pseudomonadati</taxon>
        <taxon>Bacteroidota</taxon>
        <taxon>Flavobacteriia</taxon>
        <taxon>Flavobacteriales</taxon>
        <taxon>Flavobacteriaceae</taxon>
        <taxon>Flavobacterium</taxon>
    </lineage>
</organism>
<proteinExistence type="predicted"/>
<evidence type="ECO:0000259" key="2">
    <source>
        <dbReference type="Pfam" id="PF03235"/>
    </source>
</evidence>
<feature type="domain" description="GmrSD restriction endonucleases N-terminal" evidence="2">
    <location>
        <begin position="19"/>
        <end position="169"/>
    </location>
</feature>
<dbReference type="EMBL" id="CP080429">
    <property type="protein sequence ID" value="QYJ68793.1"/>
    <property type="molecule type" value="Genomic_DNA"/>
</dbReference>
<gene>
    <name evidence="3" type="ORF">K1I41_02625</name>
</gene>
<dbReference type="Proteomes" id="UP000825381">
    <property type="component" value="Chromosome"/>
</dbReference>
<evidence type="ECO:0000256" key="1">
    <source>
        <dbReference type="SAM" id="Coils"/>
    </source>
</evidence>
<evidence type="ECO:0000313" key="3">
    <source>
        <dbReference type="EMBL" id="QYJ68793.1"/>
    </source>
</evidence>
<protein>
    <submittedName>
        <fullName evidence="3">DUF262 domain-containing protein</fullName>
    </submittedName>
</protein>